<evidence type="ECO:0000313" key="2">
    <source>
        <dbReference type="EMBL" id="OOK65408.1"/>
    </source>
</evidence>
<gene>
    <name evidence="2" type="ORF">BZL29_7826</name>
</gene>
<proteinExistence type="predicted"/>
<feature type="compositionally biased region" description="Basic and acidic residues" evidence="1">
    <location>
        <begin position="7"/>
        <end position="27"/>
    </location>
</feature>
<comment type="caution">
    <text evidence="2">The sequence shown here is derived from an EMBL/GenBank/DDBJ whole genome shotgun (WGS) entry which is preliminary data.</text>
</comment>
<evidence type="ECO:0000313" key="3">
    <source>
        <dbReference type="Proteomes" id="UP000188532"/>
    </source>
</evidence>
<dbReference type="AlphaFoldDB" id="A0A1V3WF59"/>
<name>A0A1V3WF59_MYCKA</name>
<reference evidence="2 3" key="1">
    <citation type="submission" date="2017-02" db="EMBL/GenBank/DDBJ databases">
        <title>Complete genome sequences of Mycobacterium kansasii strains isolated from rhesus macaques.</title>
        <authorList>
            <person name="Panda A."/>
            <person name="Nagaraj S."/>
            <person name="Zhao X."/>
            <person name="Tettelin H."/>
            <person name="Detolla L.J."/>
        </authorList>
    </citation>
    <scope>NUCLEOTIDE SEQUENCE [LARGE SCALE GENOMIC DNA]</scope>
    <source>
        <strain evidence="2 3">11-3469</strain>
    </source>
</reference>
<sequence>MSAAVARELERADKEQNIKLSRRDRDQGPLVGAAPPPGQPLGSAEPDLWRRGGAQAGGGA</sequence>
<organism evidence="2 3">
    <name type="scientific">Mycobacterium kansasii</name>
    <dbReference type="NCBI Taxonomy" id="1768"/>
    <lineage>
        <taxon>Bacteria</taxon>
        <taxon>Bacillati</taxon>
        <taxon>Actinomycetota</taxon>
        <taxon>Actinomycetes</taxon>
        <taxon>Mycobacteriales</taxon>
        <taxon>Mycobacteriaceae</taxon>
        <taxon>Mycobacterium</taxon>
    </lineage>
</organism>
<protein>
    <submittedName>
        <fullName evidence="2">Uncharacterized protein</fullName>
    </submittedName>
</protein>
<dbReference type="Proteomes" id="UP000188532">
    <property type="component" value="Unassembled WGS sequence"/>
</dbReference>
<accession>A0A1V3WF59</accession>
<dbReference type="EMBL" id="MVBN01000011">
    <property type="protein sequence ID" value="OOK65408.1"/>
    <property type="molecule type" value="Genomic_DNA"/>
</dbReference>
<feature type="region of interest" description="Disordered" evidence="1">
    <location>
        <begin position="1"/>
        <end position="60"/>
    </location>
</feature>
<evidence type="ECO:0000256" key="1">
    <source>
        <dbReference type="SAM" id="MobiDB-lite"/>
    </source>
</evidence>